<dbReference type="AlphaFoldDB" id="A0A5E6PSL1"/>
<proteinExistence type="predicted"/>
<name>A0A5E6PSL1_PSEFL</name>
<gene>
    <name evidence="1" type="ORF">PS662_00472</name>
</gene>
<reference evidence="1 2" key="1">
    <citation type="submission" date="2019-09" db="EMBL/GenBank/DDBJ databases">
        <authorList>
            <person name="Chandra G."/>
            <person name="Truman W A."/>
        </authorList>
    </citation>
    <scope>NUCLEOTIDE SEQUENCE [LARGE SCALE GENOMIC DNA]</scope>
    <source>
        <strain evidence="1">PS662</strain>
    </source>
</reference>
<organism evidence="1 2">
    <name type="scientific">Pseudomonas fluorescens</name>
    <dbReference type="NCBI Taxonomy" id="294"/>
    <lineage>
        <taxon>Bacteria</taxon>
        <taxon>Pseudomonadati</taxon>
        <taxon>Pseudomonadota</taxon>
        <taxon>Gammaproteobacteria</taxon>
        <taxon>Pseudomonadales</taxon>
        <taxon>Pseudomonadaceae</taxon>
        <taxon>Pseudomonas</taxon>
    </lineage>
</organism>
<protein>
    <submittedName>
        <fullName evidence="1">Uncharacterized protein</fullName>
    </submittedName>
</protein>
<evidence type="ECO:0000313" key="2">
    <source>
        <dbReference type="Proteomes" id="UP000326953"/>
    </source>
</evidence>
<dbReference type="Proteomes" id="UP000326953">
    <property type="component" value="Unassembled WGS sequence"/>
</dbReference>
<dbReference type="EMBL" id="CABVHK010000001">
    <property type="protein sequence ID" value="VVM44472.1"/>
    <property type="molecule type" value="Genomic_DNA"/>
</dbReference>
<evidence type="ECO:0000313" key="1">
    <source>
        <dbReference type="EMBL" id="VVM44472.1"/>
    </source>
</evidence>
<accession>A0A5E6PSL1</accession>
<sequence length="40" mass="4742">MGRTIRWVQTFIRLMQGSRQQIIFGIGLHNCLQVLNRLRS</sequence>